<evidence type="ECO:0000313" key="2">
    <source>
        <dbReference type="Proteomes" id="UP000564385"/>
    </source>
</evidence>
<evidence type="ECO:0000313" key="1">
    <source>
        <dbReference type="EMBL" id="NYF88565.1"/>
    </source>
</evidence>
<accession>A0A852VEA2</accession>
<dbReference type="EMBL" id="JACCCU010000001">
    <property type="protein sequence ID" value="NYF88565.1"/>
    <property type="molecule type" value="Genomic_DNA"/>
</dbReference>
<dbReference type="Proteomes" id="UP000564385">
    <property type="component" value="Unassembled WGS sequence"/>
</dbReference>
<name>A0A852VEA2_9BACT</name>
<gene>
    <name evidence="1" type="ORF">HDF08_000632</name>
</gene>
<evidence type="ECO:0008006" key="3">
    <source>
        <dbReference type="Google" id="ProtNLM"/>
    </source>
</evidence>
<proteinExistence type="predicted"/>
<reference evidence="1 2" key="1">
    <citation type="submission" date="2020-07" db="EMBL/GenBank/DDBJ databases">
        <title>Genomic Encyclopedia of Type Strains, Phase IV (KMG-V): Genome sequencing to study the core and pangenomes of soil and plant-associated prokaryotes.</title>
        <authorList>
            <person name="Whitman W."/>
        </authorList>
    </citation>
    <scope>NUCLEOTIDE SEQUENCE [LARGE SCALE GENOMIC DNA]</scope>
    <source>
        <strain evidence="1 2">M8UP22</strain>
    </source>
</reference>
<organism evidence="1 2">
    <name type="scientific">Tunturiibacter lichenicola</name>
    <dbReference type="NCBI Taxonomy" id="2051959"/>
    <lineage>
        <taxon>Bacteria</taxon>
        <taxon>Pseudomonadati</taxon>
        <taxon>Acidobacteriota</taxon>
        <taxon>Terriglobia</taxon>
        <taxon>Terriglobales</taxon>
        <taxon>Acidobacteriaceae</taxon>
        <taxon>Tunturiibacter</taxon>
    </lineage>
</organism>
<protein>
    <recommendedName>
        <fullName evidence="3">Limonene hydroxylase</fullName>
    </recommendedName>
</protein>
<sequence length="530" mass="59660">MPMMNLLNFRPWSLKGITPPWTGQSLFAYVQAQGGDADLPDKTDRDENKIGWTAGALDGVTSHHLFDPEAVGPEQRRTELLSALERFLNRATAENLSALYSSVRREPLLSEADGLEQAIGAGLLRRYKSRVTETGRYLANEADEKENVKLGLMLIELAGNESDLPVLELLATHDEFTLYAAKAVARLSTDPEQKLWNIAKRVHGWGRVQVVERLSGTQNRDIQAWMLREGFRNNVMYEYLAGVCAKTGRLHEALRPTHIDTELLDGAAAILKALVYGGPADSIDDYPQAPESVREYLRHVTGTADLDLEHLLCLACLKNFLFNDDGWRERLSNGWDDGLRVRLQAQCDDQIGRPEWRNKVDQGLLSEEDRAFYQADAAAQQLGISTRNVHFAKVKAAPLKSSSWYRLLEQTDEAQIEEVLRFADGVFPLEQIATGPTDSLGFGEKYEAHRALDWVLQDLKRFPEHGWKFLKAGIQSPVTRNRNMALNALLEWPRSTWPEGAEWLLGTALQAEPNKDLRERLKNALHSTKA</sequence>
<comment type="caution">
    <text evidence="1">The sequence shown here is derived from an EMBL/GenBank/DDBJ whole genome shotgun (WGS) entry which is preliminary data.</text>
</comment>
<dbReference type="AlphaFoldDB" id="A0A852VEA2"/>